<gene>
    <name evidence="3" type="ORF">ACE1CI_22870</name>
</gene>
<keyword evidence="4" id="KW-1185">Reference proteome</keyword>
<reference evidence="3 4" key="1">
    <citation type="submission" date="2024-09" db="EMBL/GenBank/DDBJ databases">
        <title>Floridaenema gen nov. (Aerosakkonemataceae, Aerosakkonematales ord. nov., Cyanobacteria) from benthic tropical and subtropical fresh waters, with the description of four new species.</title>
        <authorList>
            <person name="Moretto J.A."/>
            <person name="Berthold D.E."/>
            <person name="Lefler F.W."/>
            <person name="Huang I.-S."/>
            <person name="Laughinghouse H. IV."/>
        </authorList>
    </citation>
    <scope>NUCLEOTIDE SEQUENCE [LARGE SCALE GENOMIC DNA]</scope>
    <source>
        <strain evidence="3 4">BLCC-F50</strain>
    </source>
</reference>
<feature type="region of interest" description="Disordered" evidence="1">
    <location>
        <begin position="37"/>
        <end position="56"/>
    </location>
</feature>
<dbReference type="InterPro" id="IPR005532">
    <property type="entry name" value="SUMF_dom"/>
</dbReference>
<feature type="compositionally biased region" description="Polar residues" evidence="1">
    <location>
        <begin position="46"/>
        <end position="56"/>
    </location>
</feature>
<dbReference type="Pfam" id="PF03781">
    <property type="entry name" value="FGE-sulfatase"/>
    <property type="match status" value="1"/>
</dbReference>
<dbReference type="PANTHER" id="PTHR23150:SF35">
    <property type="entry name" value="BLL6746 PROTEIN"/>
    <property type="match status" value="1"/>
</dbReference>
<name>A0ABV4XW55_9CYAN</name>
<evidence type="ECO:0000259" key="2">
    <source>
        <dbReference type="Pfam" id="PF03781"/>
    </source>
</evidence>
<evidence type="ECO:0000256" key="1">
    <source>
        <dbReference type="SAM" id="MobiDB-lite"/>
    </source>
</evidence>
<accession>A0ABV4XW55</accession>
<dbReference type="Proteomes" id="UP001576784">
    <property type="component" value="Unassembled WGS sequence"/>
</dbReference>
<proteinExistence type="predicted"/>
<protein>
    <submittedName>
        <fullName evidence="3">Formylglycine-generating enzyme family protein</fullName>
    </submittedName>
</protein>
<dbReference type="PANTHER" id="PTHR23150">
    <property type="entry name" value="SULFATASE MODIFYING FACTOR 1, 2"/>
    <property type="match status" value="1"/>
</dbReference>
<dbReference type="EMBL" id="JBHFNR010000168">
    <property type="protein sequence ID" value="MFB2895760.1"/>
    <property type="molecule type" value="Genomic_DNA"/>
</dbReference>
<dbReference type="SUPFAM" id="SSF56436">
    <property type="entry name" value="C-type lectin-like"/>
    <property type="match status" value="1"/>
</dbReference>
<sequence length="358" mass="41207">MDNRKIASVIQIREYESEFKPFEERVLDPKKAEYELRHREDERLKQQQVKKSQTANFSLTPKSEATGEKESFEFETVTIINKRNFRWIGLGEEITQQIKRSRQQAEFFTEDLDNEEILEMVAIPEGTFLMGSPNDERKSLESEKPQHLVRIKPFFMGKFPVTQAQWRTVAGFPKVKIDLNPDPSKFKGANLPVELVSWYEAVEFCARLSQKTGRNYRLPSEAEWEYACRAGSTTPFHFGDSISPDLANYNGNQTYAHSRKGIYREQTTEVGSFPANAFGLYDMHGNVWEWCADHWQENYGGAPIDGSAWLSRDESSRRVLRGGSWLNAPDRCRSTYRFLNQPSVRNGSIGFRVVCAGA</sequence>
<dbReference type="InterPro" id="IPR051043">
    <property type="entry name" value="Sulfatase_Mod_Factor_Kinase"/>
</dbReference>
<organism evidence="3 4">
    <name type="scientific">Floridaenema flaviceps BLCC-F50</name>
    <dbReference type="NCBI Taxonomy" id="3153642"/>
    <lineage>
        <taxon>Bacteria</taxon>
        <taxon>Bacillati</taxon>
        <taxon>Cyanobacteriota</taxon>
        <taxon>Cyanophyceae</taxon>
        <taxon>Oscillatoriophycideae</taxon>
        <taxon>Aerosakkonematales</taxon>
        <taxon>Aerosakkonemataceae</taxon>
        <taxon>Floridanema</taxon>
        <taxon>Floridanema flaviceps</taxon>
    </lineage>
</organism>
<feature type="domain" description="Sulfatase-modifying factor enzyme-like" evidence="2">
    <location>
        <begin position="119"/>
        <end position="354"/>
    </location>
</feature>
<evidence type="ECO:0000313" key="4">
    <source>
        <dbReference type="Proteomes" id="UP001576784"/>
    </source>
</evidence>
<dbReference type="InterPro" id="IPR042095">
    <property type="entry name" value="SUMF_sf"/>
</dbReference>
<dbReference type="RefSeq" id="WP_413265395.1">
    <property type="nucleotide sequence ID" value="NZ_JBHFNR010000168.1"/>
</dbReference>
<dbReference type="InterPro" id="IPR016187">
    <property type="entry name" value="CTDL_fold"/>
</dbReference>
<dbReference type="Gene3D" id="3.90.1580.10">
    <property type="entry name" value="paralog of FGE (formylglycine-generating enzyme)"/>
    <property type="match status" value="1"/>
</dbReference>
<comment type="caution">
    <text evidence="3">The sequence shown here is derived from an EMBL/GenBank/DDBJ whole genome shotgun (WGS) entry which is preliminary data.</text>
</comment>
<evidence type="ECO:0000313" key="3">
    <source>
        <dbReference type="EMBL" id="MFB2895760.1"/>
    </source>
</evidence>